<comment type="catalytic activity">
    <reaction evidence="5">
        <text>(6S)-5-formyl-5,6,7,8-tetrahydrofolate + ATP = (6R)-5,10-methenyltetrahydrofolate + ADP + phosphate</text>
        <dbReference type="Rhea" id="RHEA:10488"/>
        <dbReference type="ChEBI" id="CHEBI:30616"/>
        <dbReference type="ChEBI" id="CHEBI:43474"/>
        <dbReference type="ChEBI" id="CHEBI:57455"/>
        <dbReference type="ChEBI" id="CHEBI:57457"/>
        <dbReference type="ChEBI" id="CHEBI:456216"/>
        <dbReference type="EC" id="6.3.3.2"/>
    </reaction>
</comment>
<comment type="caution">
    <text evidence="6">The sequence shown here is derived from an EMBL/GenBank/DDBJ whole genome shotgun (WGS) entry which is preliminary data.</text>
</comment>
<dbReference type="GO" id="GO:0046872">
    <property type="term" value="F:metal ion binding"/>
    <property type="evidence" value="ECO:0007669"/>
    <property type="project" value="UniProtKB-KW"/>
</dbReference>
<dbReference type="InterPro" id="IPR037171">
    <property type="entry name" value="NagB/RpiA_transferase-like"/>
</dbReference>
<dbReference type="PANTHER" id="PTHR23407">
    <property type="entry name" value="ATPASE INHIBITOR/5-FORMYLTETRAHYDROFOLATE CYCLO-LIGASE"/>
    <property type="match status" value="1"/>
</dbReference>
<feature type="binding site" evidence="4">
    <location>
        <begin position="150"/>
        <end position="158"/>
    </location>
    <ligand>
        <name>ATP</name>
        <dbReference type="ChEBI" id="CHEBI:30616"/>
    </ligand>
</feature>
<dbReference type="PIRSF" id="PIRSF006806">
    <property type="entry name" value="FTHF_cligase"/>
    <property type="match status" value="1"/>
</dbReference>
<keyword evidence="6" id="KW-0436">Ligase</keyword>
<evidence type="ECO:0000313" key="7">
    <source>
        <dbReference type="Proteomes" id="UP000031338"/>
    </source>
</evidence>
<dbReference type="Proteomes" id="UP000031338">
    <property type="component" value="Unassembled WGS sequence"/>
</dbReference>
<dbReference type="EMBL" id="JRVC01000004">
    <property type="protein sequence ID" value="KHS48498.1"/>
    <property type="molecule type" value="Genomic_DNA"/>
</dbReference>
<dbReference type="Gene3D" id="3.40.50.10420">
    <property type="entry name" value="NagB/RpiA/CoA transferase-like"/>
    <property type="match status" value="1"/>
</dbReference>
<evidence type="ECO:0000256" key="2">
    <source>
        <dbReference type="ARBA" id="ARBA00022741"/>
    </source>
</evidence>
<dbReference type="PANTHER" id="PTHR23407:SF1">
    <property type="entry name" value="5-FORMYLTETRAHYDROFOLATE CYCLO-LIGASE"/>
    <property type="match status" value="1"/>
</dbReference>
<gene>
    <name evidence="6" type="ORF">NJ75_01174</name>
</gene>
<proteinExistence type="inferred from homology"/>
<sequence length="209" mass="22914">MVGPSPPPFCPEHLVEAKNALRTEFRARRNAHVAALDARVKALMFRRPPSPVMAMVPEGATVGIYLAGPAEAPATAYAQVLHEAGHKIALPWFADRSSPMVFREWSSPWVDELLAPGPWKGIVQPAEDAAEVVPEVLFVPLVAFSADGGRIGQGGGHYDRWLEAHPSTLPIGLAWDCQLVEHLPREAHDAPLYAVVTPTRIYGPWERQR</sequence>
<evidence type="ECO:0000256" key="1">
    <source>
        <dbReference type="ARBA" id="ARBA00010638"/>
    </source>
</evidence>
<comment type="similarity">
    <text evidence="1 5">Belongs to the 5-formyltetrahydrofolate cyclo-ligase family.</text>
</comment>
<keyword evidence="5" id="KW-0460">Magnesium</keyword>
<dbReference type="SUPFAM" id="SSF100950">
    <property type="entry name" value="NagB/RpiA/CoA transferase-like"/>
    <property type="match status" value="1"/>
</dbReference>
<evidence type="ECO:0000256" key="3">
    <source>
        <dbReference type="ARBA" id="ARBA00022840"/>
    </source>
</evidence>
<dbReference type="GO" id="GO:0009396">
    <property type="term" value="P:folic acid-containing compound biosynthetic process"/>
    <property type="evidence" value="ECO:0007669"/>
    <property type="project" value="TreeGrafter"/>
</dbReference>
<keyword evidence="5" id="KW-0479">Metal-binding</keyword>
<name>A0A0B9AGR1_9SPHN</name>
<evidence type="ECO:0000256" key="5">
    <source>
        <dbReference type="RuleBase" id="RU361279"/>
    </source>
</evidence>
<reference evidence="6 7" key="1">
    <citation type="submission" date="2014-10" db="EMBL/GenBank/DDBJ databases">
        <title>Draft genome sequence of Novosphingobium subterraneum DSM 12447.</title>
        <authorList>
            <person name="Gan H.M."/>
            <person name="Gan H.Y."/>
            <person name="Savka M.A."/>
        </authorList>
    </citation>
    <scope>NUCLEOTIDE SEQUENCE [LARGE SCALE GENOMIC DNA]</scope>
    <source>
        <strain evidence="6 7">DSM 12447</strain>
    </source>
</reference>
<dbReference type="GO" id="GO:0035999">
    <property type="term" value="P:tetrahydrofolate interconversion"/>
    <property type="evidence" value="ECO:0007669"/>
    <property type="project" value="TreeGrafter"/>
</dbReference>
<dbReference type="InterPro" id="IPR024185">
    <property type="entry name" value="FTHF_cligase-like_sf"/>
</dbReference>
<dbReference type="GO" id="GO:0030272">
    <property type="term" value="F:5-formyltetrahydrofolate cyclo-ligase activity"/>
    <property type="evidence" value="ECO:0007669"/>
    <property type="project" value="UniProtKB-EC"/>
</dbReference>
<feature type="binding site" evidence="4">
    <location>
        <position position="66"/>
    </location>
    <ligand>
        <name>substrate</name>
    </ligand>
</feature>
<accession>A0A0B9AGR1</accession>
<keyword evidence="3 4" id="KW-0067">ATP-binding</keyword>
<dbReference type="GO" id="GO:0005524">
    <property type="term" value="F:ATP binding"/>
    <property type="evidence" value="ECO:0007669"/>
    <property type="project" value="UniProtKB-KW"/>
</dbReference>
<dbReference type="PATRIC" id="fig|48936.3.peg.1179"/>
<evidence type="ECO:0000313" key="6">
    <source>
        <dbReference type="EMBL" id="KHS48498.1"/>
    </source>
</evidence>
<organism evidence="6 7">
    <name type="scientific">Novosphingobium subterraneum</name>
    <dbReference type="NCBI Taxonomy" id="48936"/>
    <lineage>
        <taxon>Bacteria</taxon>
        <taxon>Pseudomonadati</taxon>
        <taxon>Pseudomonadota</taxon>
        <taxon>Alphaproteobacteria</taxon>
        <taxon>Sphingomonadales</taxon>
        <taxon>Sphingomonadaceae</taxon>
        <taxon>Novosphingobium</taxon>
    </lineage>
</organism>
<protein>
    <recommendedName>
        <fullName evidence="5">5-formyltetrahydrofolate cyclo-ligase</fullName>
        <ecNumber evidence="5">6.3.3.2</ecNumber>
    </recommendedName>
</protein>
<feature type="binding site" evidence="4">
    <location>
        <position position="71"/>
    </location>
    <ligand>
        <name>substrate</name>
    </ligand>
</feature>
<keyword evidence="2 4" id="KW-0547">Nucleotide-binding</keyword>
<feature type="binding site" evidence="4">
    <location>
        <begin position="18"/>
        <end position="22"/>
    </location>
    <ligand>
        <name>ATP</name>
        <dbReference type="ChEBI" id="CHEBI:30616"/>
    </ligand>
</feature>
<evidence type="ECO:0000256" key="4">
    <source>
        <dbReference type="PIRSR" id="PIRSR006806-1"/>
    </source>
</evidence>
<dbReference type="EC" id="6.3.3.2" evidence="5"/>
<dbReference type="NCBIfam" id="TIGR02727">
    <property type="entry name" value="MTHFS_bact"/>
    <property type="match status" value="1"/>
</dbReference>
<comment type="cofactor">
    <cofactor evidence="5">
        <name>Mg(2+)</name>
        <dbReference type="ChEBI" id="CHEBI:18420"/>
    </cofactor>
</comment>
<dbReference type="Pfam" id="PF01812">
    <property type="entry name" value="5-FTHF_cyc-lig"/>
    <property type="match status" value="1"/>
</dbReference>
<keyword evidence="7" id="KW-1185">Reference proteome</keyword>
<dbReference type="InterPro" id="IPR002698">
    <property type="entry name" value="FTHF_cligase"/>
</dbReference>
<dbReference type="STRING" id="48936.NJ75_01174"/>
<dbReference type="AlphaFoldDB" id="A0A0B9AGR1"/>